<evidence type="ECO:0000313" key="2">
    <source>
        <dbReference type="EMBL" id="PXX65406.1"/>
    </source>
</evidence>
<feature type="region of interest" description="Disordered" evidence="1">
    <location>
        <begin position="35"/>
        <end position="57"/>
    </location>
</feature>
<dbReference type="AlphaFoldDB" id="A0A318K7H6"/>
<proteinExistence type="predicted"/>
<gene>
    <name evidence="2" type="ORF">DFR70_104470</name>
</gene>
<evidence type="ECO:0000256" key="1">
    <source>
        <dbReference type="SAM" id="MobiDB-lite"/>
    </source>
</evidence>
<reference evidence="2 3" key="1">
    <citation type="submission" date="2018-05" db="EMBL/GenBank/DDBJ databases">
        <title>Genomic Encyclopedia of Type Strains, Phase IV (KMG-IV): sequencing the most valuable type-strain genomes for metagenomic binning, comparative biology and taxonomic classification.</title>
        <authorList>
            <person name="Goeker M."/>
        </authorList>
    </citation>
    <scope>NUCLEOTIDE SEQUENCE [LARGE SCALE GENOMIC DNA]</scope>
    <source>
        <strain evidence="2 3">DSM 44704</strain>
    </source>
</reference>
<organism evidence="2 3">
    <name type="scientific">Nocardia tenerifensis</name>
    <dbReference type="NCBI Taxonomy" id="228006"/>
    <lineage>
        <taxon>Bacteria</taxon>
        <taxon>Bacillati</taxon>
        <taxon>Actinomycetota</taxon>
        <taxon>Actinomycetes</taxon>
        <taxon>Mycobacteriales</taxon>
        <taxon>Nocardiaceae</taxon>
        <taxon>Nocardia</taxon>
    </lineage>
</organism>
<dbReference type="Proteomes" id="UP000247569">
    <property type="component" value="Unassembled WGS sequence"/>
</dbReference>
<comment type="caution">
    <text evidence="2">The sequence shown here is derived from an EMBL/GenBank/DDBJ whole genome shotgun (WGS) entry which is preliminary data.</text>
</comment>
<protein>
    <submittedName>
        <fullName evidence="2">Uncharacterized protein</fullName>
    </submittedName>
</protein>
<dbReference type="EMBL" id="QJKF01000004">
    <property type="protein sequence ID" value="PXX65406.1"/>
    <property type="molecule type" value="Genomic_DNA"/>
</dbReference>
<name>A0A318K7H6_9NOCA</name>
<sequence length="80" mass="7814">MEDLILQGEDSYMSKIRVFGVVFAATAGIALAGSGLASADTGTGSGTGSAKTGAADTDTGSATLIIDLLKLITTGSAETT</sequence>
<keyword evidence="3" id="KW-1185">Reference proteome</keyword>
<evidence type="ECO:0000313" key="3">
    <source>
        <dbReference type="Proteomes" id="UP000247569"/>
    </source>
</evidence>
<accession>A0A318K7H6</accession>